<gene>
    <name evidence="1" type="ORF">LX83_007243</name>
</gene>
<keyword evidence="2" id="KW-1185">Reference proteome</keyword>
<comment type="caution">
    <text evidence="1">The sequence shown here is derived from an EMBL/GenBank/DDBJ whole genome shotgun (WGS) entry which is preliminary data.</text>
</comment>
<organism evidence="1 2">
    <name type="scientific">Goodfellowiella coeruleoviolacea</name>
    <dbReference type="NCBI Taxonomy" id="334858"/>
    <lineage>
        <taxon>Bacteria</taxon>
        <taxon>Bacillati</taxon>
        <taxon>Actinomycetota</taxon>
        <taxon>Actinomycetes</taxon>
        <taxon>Pseudonocardiales</taxon>
        <taxon>Pseudonocardiaceae</taxon>
        <taxon>Goodfellowiella</taxon>
    </lineage>
</organism>
<reference evidence="1" key="1">
    <citation type="submission" date="2022-06" db="EMBL/GenBank/DDBJ databases">
        <title>Genomic Encyclopedia of Archaeal and Bacterial Type Strains, Phase II (KMG-II): from individual species to whole genera.</title>
        <authorList>
            <person name="Goeker M."/>
        </authorList>
    </citation>
    <scope>NUCLEOTIDE SEQUENCE</scope>
    <source>
        <strain evidence="1">DSM 43935</strain>
    </source>
</reference>
<sequence>MSLWKLDALGRRPWAAVRQELAGCTCVWLDLDGLNLGEAPVEAPIATHLWGWADGRYVRVRLDDDHAYVGVLREPAAPEPPGEDVTVLVRSAVMRGSEHDEQHLKVELLEIPGSAPVTFVRPAR</sequence>
<evidence type="ECO:0000313" key="1">
    <source>
        <dbReference type="EMBL" id="MCP2170352.1"/>
    </source>
</evidence>
<evidence type="ECO:0000313" key="2">
    <source>
        <dbReference type="Proteomes" id="UP001206128"/>
    </source>
</evidence>
<proteinExistence type="predicted"/>
<dbReference type="RefSeq" id="WP_253780558.1">
    <property type="nucleotide sequence ID" value="NZ_JAMTCK010000031.1"/>
</dbReference>
<dbReference type="EMBL" id="JAMTCK010000031">
    <property type="protein sequence ID" value="MCP2170352.1"/>
    <property type="molecule type" value="Genomic_DNA"/>
</dbReference>
<dbReference type="Proteomes" id="UP001206128">
    <property type="component" value="Unassembled WGS sequence"/>
</dbReference>
<dbReference type="AlphaFoldDB" id="A0AAE3GMT0"/>
<accession>A0AAE3GMT0</accession>
<protein>
    <submittedName>
        <fullName evidence="1">Uncharacterized protein</fullName>
    </submittedName>
</protein>
<name>A0AAE3GMT0_9PSEU</name>